<organism evidence="3 4">
    <name type="scientific">Parathielavia hyrcaniae</name>
    <dbReference type="NCBI Taxonomy" id="113614"/>
    <lineage>
        <taxon>Eukaryota</taxon>
        <taxon>Fungi</taxon>
        <taxon>Dikarya</taxon>
        <taxon>Ascomycota</taxon>
        <taxon>Pezizomycotina</taxon>
        <taxon>Sordariomycetes</taxon>
        <taxon>Sordariomycetidae</taxon>
        <taxon>Sordariales</taxon>
        <taxon>Chaetomiaceae</taxon>
        <taxon>Parathielavia</taxon>
    </lineage>
</organism>
<feature type="compositionally biased region" description="Gly residues" evidence="1">
    <location>
        <begin position="143"/>
        <end position="156"/>
    </location>
</feature>
<sequence length="239" mass="26798">MASEANTEAPVDAGSIPEPDAKPSDENPGSGSGSVPAPESSVPEPTPEPEPSLPPLTPEEFRVFNRLADQMESFHDHFRQIYATLHTACTMGRRPANLTLKQFLDEGLRLARYLEAHHSIEETHLYPLLARKMPEFRTSSGHGTSGGVARGKGSGGKGKKEECELILQHRVIHEGMDEMVEYLRRCKSRECELELGVLREKIEPWGEVLLRHLDQEVGDLGAEKMRRYWTLQEMKAFPM</sequence>
<feature type="compositionally biased region" description="Low complexity" evidence="1">
    <location>
        <begin position="33"/>
        <end position="43"/>
    </location>
</feature>
<dbReference type="AlphaFoldDB" id="A0AAN6T7J0"/>
<dbReference type="EMBL" id="MU863624">
    <property type="protein sequence ID" value="KAK4106949.1"/>
    <property type="molecule type" value="Genomic_DNA"/>
</dbReference>
<comment type="caution">
    <text evidence="3">The sequence shown here is derived from an EMBL/GenBank/DDBJ whole genome shotgun (WGS) entry which is preliminary data.</text>
</comment>
<feature type="compositionally biased region" description="Pro residues" evidence="1">
    <location>
        <begin position="44"/>
        <end position="57"/>
    </location>
</feature>
<protein>
    <recommendedName>
        <fullName evidence="2">Hemerythrin-like domain-containing protein</fullName>
    </recommendedName>
</protein>
<name>A0AAN6T7J0_9PEZI</name>
<accession>A0AAN6T7J0</accession>
<feature type="region of interest" description="Disordered" evidence="1">
    <location>
        <begin position="137"/>
        <end position="159"/>
    </location>
</feature>
<reference evidence="3" key="2">
    <citation type="submission" date="2023-05" db="EMBL/GenBank/DDBJ databases">
        <authorList>
            <consortium name="Lawrence Berkeley National Laboratory"/>
            <person name="Steindorff A."/>
            <person name="Hensen N."/>
            <person name="Bonometti L."/>
            <person name="Westerberg I."/>
            <person name="Brannstrom I.O."/>
            <person name="Guillou S."/>
            <person name="Cros-Aarteil S."/>
            <person name="Calhoun S."/>
            <person name="Haridas S."/>
            <person name="Kuo A."/>
            <person name="Mondo S."/>
            <person name="Pangilinan J."/>
            <person name="Riley R."/>
            <person name="Labutti K."/>
            <person name="Andreopoulos B."/>
            <person name="Lipzen A."/>
            <person name="Chen C."/>
            <person name="Yanf M."/>
            <person name="Daum C."/>
            <person name="Ng V."/>
            <person name="Clum A."/>
            <person name="Ohm R."/>
            <person name="Martin F."/>
            <person name="Silar P."/>
            <person name="Natvig D."/>
            <person name="Lalanne C."/>
            <person name="Gautier V."/>
            <person name="Ament-Velasquez S.L."/>
            <person name="Kruys A."/>
            <person name="Hutchinson M.I."/>
            <person name="Powell A.J."/>
            <person name="Barry K."/>
            <person name="Miller A.N."/>
            <person name="Grigoriev I.V."/>
            <person name="Debuchy R."/>
            <person name="Gladieux P."/>
            <person name="Thoren M.H."/>
            <person name="Johannesson H."/>
        </authorList>
    </citation>
    <scope>NUCLEOTIDE SEQUENCE</scope>
    <source>
        <strain evidence="3">CBS 757.83</strain>
    </source>
</reference>
<evidence type="ECO:0000313" key="3">
    <source>
        <dbReference type="EMBL" id="KAK4106949.1"/>
    </source>
</evidence>
<dbReference type="Pfam" id="PF01814">
    <property type="entry name" value="Hemerythrin"/>
    <property type="match status" value="1"/>
</dbReference>
<keyword evidence="4" id="KW-1185">Reference proteome</keyword>
<dbReference type="PANTHER" id="PTHR38048:SF1">
    <property type="entry name" value="HEMERYTHRIN-LIKE DOMAIN-CONTAINING PROTEIN"/>
    <property type="match status" value="1"/>
</dbReference>
<dbReference type="PANTHER" id="PTHR38048">
    <property type="entry name" value="EXPRESSED PROTEIN"/>
    <property type="match status" value="1"/>
</dbReference>
<evidence type="ECO:0000259" key="2">
    <source>
        <dbReference type="Pfam" id="PF01814"/>
    </source>
</evidence>
<feature type="region of interest" description="Disordered" evidence="1">
    <location>
        <begin position="1"/>
        <end position="57"/>
    </location>
</feature>
<dbReference type="InterPro" id="IPR012312">
    <property type="entry name" value="Hemerythrin-like"/>
</dbReference>
<proteinExistence type="predicted"/>
<evidence type="ECO:0000256" key="1">
    <source>
        <dbReference type="SAM" id="MobiDB-lite"/>
    </source>
</evidence>
<dbReference type="InterPro" id="IPR053206">
    <property type="entry name" value="Dimeric_xanthone_biosynth"/>
</dbReference>
<dbReference type="Gene3D" id="1.20.120.520">
    <property type="entry name" value="nmb1532 protein domain like"/>
    <property type="match status" value="1"/>
</dbReference>
<evidence type="ECO:0000313" key="4">
    <source>
        <dbReference type="Proteomes" id="UP001305647"/>
    </source>
</evidence>
<dbReference type="Proteomes" id="UP001305647">
    <property type="component" value="Unassembled WGS sequence"/>
</dbReference>
<reference evidence="3" key="1">
    <citation type="journal article" date="2023" name="Mol. Phylogenet. Evol.">
        <title>Genome-scale phylogeny and comparative genomics of the fungal order Sordariales.</title>
        <authorList>
            <person name="Hensen N."/>
            <person name="Bonometti L."/>
            <person name="Westerberg I."/>
            <person name="Brannstrom I.O."/>
            <person name="Guillou S."/>
            <person name="Cros-Aarteil S."/>
            <person name="Calhoun S."/>
            <person name="Haridas S."/>
            <person name="Kuo A."/>
            <person name="Mondo S."/>
            <person name="Pangilinan J."/>
            <person name="Riley R."/>
            <person name="LaButti K."/>
            <person name="Andreopoulos B."/>
            <person name="Lipzen A."/>
            <person name="Chen C."/>
            <person name="Yan M."/>
            <person name="Daum C."/>
            <person name="Ng V."/>
            <person name="Clum A."/>
            <person name="Steindorff A."/>
            <person name="Ohm R.A."/>
            <person name="Martin F."/>
            <person name="Silar P."/>
            <person name="Natvig D.O."/>
            <person name="Lalanne C."/>
            <person name="Gautier V."/>
            <person name="Ament-Velasquez S.L."/>
            <person name="Kruys A."/>
            <person name="Hutchinson M.I."/>
            <person name="Powell A.J."/>
            <person name="Barry K."/>
            <person name="Miller A.N."/>
            <person name="Grigoriev I.V."/>
            <person name="Debuchy R."/>
            <person name="Gladieux P."/>
            <person name="Hiltunen Thoren M."/>
            <person name="Johannesson H."/>
        </authorList>
    </citation>
    <scope>NUCLEOTIDE SEQUENCE</scope>
    <source>
        <strain evidence="3">CBS 757.83</strain>
    </source>
</reference>
<feature type="domain" description="Hemerythrin-like" evidence="2">
    <location>
        <begin position="68"/>
        <end position="134"/>
    </location>
</feature>
<gene>
    <name evidence="3" type="ORF">N658DRAFT_415082</name>
</gene>